<keyword evidence="3" id="KW-1185">Reference proteome</keyword>
<dbReference type="STRING" id="1071380.I2H8G9"/>
<sequence length="236" mass="27722">MSLRMITFSYLFKIQTQTIRRFSSTKNVSMTFTGNSNQDLGTEEERMSRVFGGRLKGQAPMPSSRMTVQDSRDIAGVSVPYQPSPPDNCCMSGCVNCVWEMYKDDITFWQDRRHLAIENIGKTNEKWPVDWNPPLKLLDIKNVPNELKQKKLDMLSNEKITTTTTTNILFPKRDTPLPSSVLEAKRKNFLKRQKLLEMKKRQTIEEEDGWNDIPIYIKAFADFEKRKIRKTWYRYF</sequence>
<dbReference type="FunCoup" id="I2H8G9">
    <property type="interactions" value="59"/>
</dbReference>
<dbReference type="Pfam" id="PF09791">
    <property type="entry name" value="Oxidored-like"/>
    <property type="match status" value="1"/>
</dbReference>
<evidence type="ECO:0000313" key="2">
    <source>
        <dbReference type="EMBL" id="CCH62671.1"/>
    </source>
</evidence>
<evidence type="ECO:0000313" key="3">
    <source>
        <dbReference type="Proteomes" id="UP000002866"/>
    </source>
</evidence>
<dbReference type="KEGG" id="tbl:TBLA_0H03900"/>
<dbReference type="AlphaFoldDB" id="I2H8G9"/>
<gene>
    <name evidence="2" type="primary">TBLA0H03900</name>
    <name evidence="2" type="ORF">TBLA_0H03900</name>
</gene>
<protein>
    <recommendedName>
        <fullName evidence="1">Oxidoreductase-like domain-containing protein</fullName>
    </recommendedName>
</protein>
<dbReference type="HOGENOM" id="CLU_062297_1_0_1"/>
<organism evidence="2 3">
    <name type="scientific">Henningerozyma blattae (strain ATCC 34711 / CBS 6284 / DSM 70876 / NBRC 10599 / NRRL Y-10934 / UCD 77-7)</name>
    <name type="common">Yeast</name>
    <name type="synonym">Tetrapisispora blattae</name>
    <dbReference type="NCBI Taxonomy" id="1071380"/>
    <lineage>
        <taxon>Eukaryota</taxon>
        <taxon>Fungi</taxon>
        <taxon>Dikarya</taxon>
        <taxon>Ascomycota</taxon>
        <taxon>Saccharomycotina</taxon>
        <taxon>Saccharomycetes</taxon>
        <taxon>Saccharomycetales</taxon>
        <taxon>Saccharomycetaceae</taxon>
        <taxon>Henningerozyma</taxon>
    </lineage>
</organism>
<dbReference type="PANTHER" id="PTHR21193">
    <property type="entry name" value="OXIDOREDUCTASE-LIKE DOMAIN-CONTAINING PROTEIN 1"/>
    <property type="match status" value="1"/>
</dbReference>
<dbReference type="OMA" id="CVWEIYN"/>
<dbReference type="InterPro" id="IPR039251">
    <property type="entry name" value="OXLD1"/>
</dbReference>
<dbReference type="InterPro" id="IPR019180">
    <property type="entry name" value="Oxidoreductase-like_N"/>
</dbReference>
<name>I2H8G9_HENB6</name>
<evidence type="ECO:0000259" key="1">
    <source>
        <dbReference type="Pfam" id="PF09791"/>
    </source>
</evidence>
<dbReference type="InParanoid" id="I2H8G9"/>
<feature type="domain" description="Oxidoreductase-like" evidence="1">
    <location>
        <begin position="74"/>
        <end position="116"/>
    </location>
</feature>
<dbReference type="GO" id="GO:0005739">
    <property type="term" value="C:mitochondrion"/>
    <property type="evidence" value="ECO:0007669"/>
    <property type="project" value="TreeGrafter"/>
</dbReference>
<dbReference type="eggNOG" id="KOG4690">
    <property type="taxonomic scope" value="Eukaryota"/>
</dbReference>
<dbReference type="OrthoDB" id="10064411at2759"/>
<reference evidence="2 3" key="1">
    <citation type="journal article" date="2011" name="Proc. Natl. Acad. Sci. U.S.A.">
        <title>Evolutionary erosion of yeast sex chromosomes by mating-type switching accidents.</title>
        <authorList>
            <person name="Gordon J.L."/>
            <person name="Armisen D."/>
            <person name="Proux-Wera E."/>
            <person name="Oheigeartaigh S.S."/>
            <person name="Byrne K.P."/>
            <person name="Wolfe K.H."/>
        </authorList>
    </citation>
    <scope>NUCLEOTIDE SEQUENCE [LARGE SCALE GENOMIC DNA]</scope>
    <source>
        <strain evidence="3">ATCC 34711 / CBS 6284 / DSM 70876 / NBRC 10599 / NRRL Y-10934 / UCD 77-7</strain>
    </source>
</reference>
<proteinExistence type="predicted"/>
<dbReference type="PANTHER" id="PTHR21193:SF3">
    <property type="entry name" value="OXIDOREDUCTASE-LIKE DOMAIN-CONTAINING PROTEIN 1"/>
    <property type="match status" value="1"/>
</dbReference>
<dbReference type="Proteomes" id="UP000002866">
    <property type="component" value="Chromosome 8"/>
</dbReference>
<accession>I2H8G9</accession>
<dbReference type="RefSeq" id="XP_004182190.1">
    <property type="nucleotide sequence ID" value="XM_004182142.1"/>
</dbReference>
<dbReference type="GeneID" id="14497828"/>
<dbReference type="EMBL" id="HE806323">
    <property type="protein sequence ID" value="CCH62671.1"/>
    <property type="molecule type" value="Genomic_DNA"/>
</dbReference>